<dbReference type="GO" id="GO:0006890">
    <property type="term" value="P:retrograde vesicle-mediated transport, Golgi to endoplasmic reticulum"/>
    <property type="evidence" value="ECO:0007669"/>
    <property type="project" value="UniProtKB-UniRule"/>
</dbReference>
<evidence type="ECO:0000256" key="7">
    <source>
        <dbReference type="ARBA" id="ARBA00022927"/>
    </source>
</evidence>
<keyword evidence="10 11" id="KW-0968">Cytoplasmic vesicle</keyword>
<dbReference type="Pfam" id="PF04733">
    <property type="entry name" value="Coatomer_E"/>
    <property type="match status" value="1"/>
</dbReference>
<evidence type="ECO:0000256" key="2">
    <source>
        <dbReference type="ARBA" id="ARBA00004347"/>
    </source>
</evidence>
<dbReference type="PIRSF" id="PIRSF016478">
    <property type="entry name" value="Coatomer_esu"/>
    <property type="match status" value="1"/>
</dbReference>
<dbReference type="SUPFAM" id="SSF48452">
    <property type="entry name" value="TPR-like"/>
    <property type="match status" value="1"/>
</dbReference>
<dbReference type="PANTHER" id="PTHR10805:SF0">
    <property type="entry name" value="COATOMER SUBUNIT EPSILON"/>
    <property type="match status" value="1"/>
</dbReference>
<keyword evidence="5 11" id="KW-0963">Cytoplasm</keyword>
<dbReference type="PROSITE" id="PS50005">
    <property type="entry name" value="TPR"/>
    <property type="match status" value="1"/>
</dbReference>
<comment type="subcellular location">
    <subcellularLocation>
        <location evidence="2">Cytoplasmic vesicle</location>
        <location evidence="2">COPI-coated vesicle membrane</location>
        <topology evidence="2">Peripheral membrane protein</topology>
        <orientation evidence="2">Cytoplasmic side</orientation>
    </subcellularLocation>
    <subcellularLocation>
        <location evidence="1">Golgi apparatus membrane</location>
        <topology evidence="1">Peripheral membrane protein</topology>
        <orientation evidence="1">Cytoplasmic side</orientation>
    </subcellularLocation>
</comment>
<keyword evidence="9 11" id="KW-0472">Membrane</keyword>
<evidence type="ECO:0000256" key="6">
    <source>
        <dbReference type="ARBA" id="ARBA00022892"/>
    </source>
</evidence>
<keyword evidence="12" id="KW-0802">TPR repeat</keyword>
<comment type="function">
    <text evidence="11">The coatomer is a cytosolic protein complex that binds to dilysine motifs and reversibly associates with Golgi non-clathrin-coated vesicles, which further mediate biosynthetic protein transport from the ER, via the Golgi up to the trans Golgi network. The coatomer complex is required for budding from Golgi membranes, and is essential for the retrograde Golgi-to-ER transport of dilysine-tagged proteins.</text>
</comment>
<keyword evidence="8 11" id="KW-0333">Golgi apparatus</keyword>
<feature type="repeat" description="TPR" evidence="12">
    <location>
        <begin position="203"/>
        <end position="236"/>
    </location>
</feature>
<dbReference type="InterPro" id="IPR019734">
    <property type="entry name" value="TPR_rpt"/>
</dbReference>
<dbReference type="GO" id="GO:0030126">
    <property type="term" value="C:COPI vesicle coat"/>
    <property type="evidence" value="ECO:0007669"/>
    <property type="project" value="TreeGrafter"/>
</dbReference>
<dbReference type="GO" id="GO:0005198">
    <property type="term" value="F:structural molecule activity"/>
    <property type="evidence" value="ECO:0007669"/>
    <property type="project" value="UniProtKB-UniRule"/>
</dbReference>
<dbReference type="AlphaFoldDB" id="A0AAE8SSM1"/>
<organism evidence="13 14">
    <name type="scientific">Cephalotrichum gorgonifer</name>
    <dbReference type="NCBI Taxonomy" id="2041049"/>
    <lineage>
        <taxon>Eukaryota</taxon>
        <taxon>Fungi</taxon>
        <taxon>Dikarya</taxon>
        <taxon>Ascomycota</taxon>
        <taxon>Pezizomycotina</taxon>
        <taxon>Sordariomycetes</taxon>
        <taxon>Hypocreomycetidae</taxon>
        <taxon>Microascales</taxon>
        <taxon>Microascaceae</taxon>
        <taxon>Cephalotrichum</taxon>
    </lineage>
</organism>
<name>A0AAE8SSM1_9PEZI</name>
<keyword evidence="6 11" id="KW-0931">ER-Golgi transport</keyword>
<reference evidence="13" key="1">
    <citation type="submission" date="2018-03" db="EMBL/GenBank/DDBJ databases">
        <authorList>
            <person name="Guldener U."/>
        </authorList>
    </citation>
    <scope>NUCLEOTIDE SEQUENCE</scope>
</reference>
<evidence type="ECO:0000313" key="13">
    <source>
        <dbReference type="EMBL" id="SPN99544.1"/>
    </source>
</evidence>
<dbReference type="InterPro" id="IPR006822">
    <property type="entry name" value="Coatomer_esu"/>
</dbReference>
<gene>
    <name evidence="13" type="ORF">DNG_02396</name>
</gene>
<evidence type="ECO:0000256" key="4">
    <source>
        <dbReference type="ARBA" id="ARBA00022448"/>
    </source>
</evidence>
<evidence type="ECO:0000256" key="8">
    <source>
        <dbReference type="ARBA" id="ARBA00023034"/>
    </source>
</evidence>
<accession>A0AAE8SSM1</accession>
<keyword evidence="4 11" id="KW-0813">Transport</keyword>
<protein>
    <recommendedName>
        <fullName evidence="11">Coatomer subunit epsilon</fullName>
    </recommendedName>
</protein>
<comment type="caution">
    <text evidence="13">The sequence shown here is derived from an EMBL/GenBank/DDBJ whole genome shotgun (WGS) entry which is preliminary data.</text>
</comment>
<dbReference type="GO" id="GO:0006891">
    <property type="term" value="P:intra-Golgi vesicle-mediated transport"/>
    <property type="evidence" value="ECO:0007669"/>
    <property type="project" value="TreeGrafter"/>
</dbReference>
<dbReference type="InterPro" id="IPR011990">
    <property type="entry name" value="TPR-like_helical_dom_sf"/>
</dbReference>
<dbReference type="GO" id="GO:0006888">
    <property type="term" value="P:endoplasmic reticulum to Golgi vesicle-mediated transport"/>
    <property type="evidence" value="ECO:0007669"/>
    <property type="project" value="TreeGrafter"/>
</dbReference>
<evidence type="ECO:0000256" key="5">
    <source>
        <dbReference type="ARBA" id="ARBA00022490"/>
    </source>
</evidence>
<evidence type="ECO:0000313" key="14">
    <source>
        <dbReference type="Proteomes" id="UP001187682"/>
    </source>
</evidence>
<keyword evidence="14" id="KW-1185">Reference proteome</keyword>
<dbReference type="PANTHER" id="PTHR10805">
    <property type="entry name" value="COATOMER SUBUNIT EPSILON"/>
    <property type="match status" value="1"/>
</dbReference>
<evidence type="ECO:0000256" key="3">
    <source>
        <dbReference type="ARBA" id="ARBA00008827"/>
    </source>
</evidence>
<keyword evidence="7 11" id="KW-0653">Protein transport</keyword>
<evidence type="ECO:0000256" key="12">
    <source>
        <dbReference type="PROSITE-ProRule" id="PRU00339"/>
    </source>
</evidence>
<dbReference type="EMBL" id="ONZQ02000003">
    <property type="protein sequence ID" value="SPN99544.1"/>
    <property type="molecule type" value="Genomic_DNA"/>
</dbReference>
<dbReference type="GO" id="GO:0000139">
    <property type="term" value="C:Golgi membrane"/>
    <property type="evidence" value="ECO:0007669"/>
    <property type="project" value="UniProtKB-SubCell"/>
</dbReference>
<evidence type="ECO:0000256" key="10">
    <source>
        <dbReference type="ARBA" id="ARBA00023329"/>
    </source>
</evidence>
<dbReference type="Gene3D" id="1.25.40.10">
    <property type="entry name" value="Tetratricopeptide repeat domain"/>
    <property type="match status" value="1"/>
</dbReference>
<dbReference type="GO" id="GO:0015031">
    <property type="term" value="P:protein transport"/>
    <property type="evidence" value="ECO:0007669"/>
    <property type="project" value="UniProtKB-UniRule"/>
</dbReference>
<sequence>MDPFSTESELFAIQSHFQQGQYASVVSYDTSSLSPENHLAANVLVLRAKIALGQAEEVLAETDGAEEPELQAVGALALSETGKAEEAAAKVEELVGGHGENATVQVLGGIVLFRAGNGEEALAVLGKHEGNLEAVALIVQIHLAQNRNDLALKEVSAARRWAQDNLLVNLAEAWVGLRLGGERYQQSFYVFEELAQAPSTSSARTLVSQAVAELHLGRLEEAESALEQAVKAEPQNADAIANLLVLSVISGKDAAAATENLKAVDPSHAFLTDLEEKSALFDKAAQKFSAKVSA</sequence>
<evidence type="ECO:0000256" key="9">
    <source>
        <dbReference type="ARBA" id="ARBA00023136"/>
    </source>
</evidence>
<proteinExistence type="inferred from homology"/>
<dbReference type="Proteomes" id="UP001187682">
    <property type="component" value="Unassembled WGS sequence"/>
</dbReference>
<comment type="similarity">
    <text evidence="3 11">Belongs to the COPE family.</text>
</comment>
<evidence type="ECO:0000256" key="1">
    <source>
        <dbReference type="ARBA" id="ARBA00004255"/>
    </source>
</evidence>
<evidence type="ECO:0000256" key="11">
    <source>
        <dbReference type="PIRNR" id="PIRNR016478"/>
    </source>
</evidence>